<evidence type="ECO:0008006" key="4">
    <source>
        <dbReference type="Google" id="ProtNLM"/>
    </source>
</evidence>
<accession>T0PKW2</accession>
<protein>
    <recommendedName>
        <fullName evidence="4">START domain-containing protein</fullName>
    </recommendedName>
</protein>
<evidence type="ECO:0000256" key="1">
    <source>
        <dbReference type="SAM" id="MobiDB-lite"/>
    </source>
</evidence>
<dbReference type="OrthoDB" id="73842at2759"/>
<gene>
    <name evidence="2" type="ORF">SDRG_16187</name>
</gene>
<evidence type="ECO:0000313" key="2">
    <source>
        <dbReference type="EMBL" id="EQC25969.1"/>
    </source>
</evidence>
<dbReference type="eggNOG" id="ENOG502SE2K">
    <property type="taxonomic scope" value="Eukaryota"/>
</dbReference>
<evidence type="ECO:0000313" key="3">
    <source>
        <dbReference type="Proteomes" id="UP000030762"/>
    </source>
</evidence>
<reference evidence="2 3" key="1">
    <citation type="submission" date="2012-04" db="EMBL/GenBank/DDBJ databases">
        <title>The Genome Sequence of Saprolegnia declina VS20.</title>
        <authorList>
            <consortium name="The Broad Institute Genome Sequencing Platform"/>
            <person name="Russ C."/>
            <person name="Nusbaum C."/>
            <person name="Tyler B."/>
            <person name="van West P."/>
            <person name="Dieguez-Uribeondo J."/>
            <person name="de Bruijn I."/>
            <person name="Tripathy S."/>
            <person name="Jiang R."/>
            <person name="Young S.K."/>
            <person name="Zeng Q."/>
            <person name="Gargeya S."/>
            <person name="Fitzgerald M."/>
            <person name="Haas B."/>
            <person name="Abouelleil A."/>
            <person name="Alvarado L."/>
            <person name="Arachchi H.M."/>
            <person name="Berlin A."/>
            <person name="Chapman S.B."/>
            <person name="Goldberg J."/>
            <person name="Griggs A."/>
            <person name="Gujja S."/>
            <person name="Hansen M."/>
            <person name="Howarth C."/>
            <person name="Imamovic A."/>
            <person name="Larimer J."/>
            <person name="McCowen C."/>
            <person name="Montmayeur A."/>
            <person name="Murphy C."/>
            <person name="Neiman D."/>
            <person name="Pearson M."/>
            <person name="Priest M."/>
            <person name="Roberts A."/>
            <person name="Saif S."/>
            <person name="Shea T."/>
            <person name="Sisk P."/>
            <person name="Sykes S."/>
            <person name="Wortman J."/>
            <person name="Nusbaum C."/>
            <person name="Birren B."/>
        </authorList>
    </citation>
    <scope>NUCLEOTIDE SEQUENCE [LARGE SCALE GENOMIC DNA]</scope>
    <source>
        <strain evidence="2 3">VS20</strain>
    </source>
</reference>
<dbReference type="GeneID" id="19956914"/>
<dbReference type="OMA" id="NAEMSIW"/>
<dbReference type="STRING" id="1156394.T0PKW2"/>
<name>T0PKW2_SAPDV</name>
<feature type="region of interest" description="Disordered" evidence="1">
    <location>
        <begin position="41"/>
        <end position="61"/>
    </location>
</feature>
<keyword evidence="3" id="KW-1185">Reference proteome</keyword>
<dbReference type="EMBL" id="JH767248">
    <property type="protein sequence ID" value="EQC25969.1"/>
    <property type="molecule type" value="Genomic_DNA"/>
</dbReference>
<dbReference type="AlphaFoldDB" id="T0PKW2"/>
<dbReference type="RefSeq" id="XP_008620608.1">
    <property type="nucleotide sequence ID" value="XM_008622386.1"/>
</dbReference>
<sequence>MATMTGHDEIFGLYEDSASCGGDISLEAVSAFLAPTVDFGDHTSSSDASSSPTRKRPYQRPKQELEYLRIKHETLVQKLQSLQPQLATSEDAQPWKIRAIEQAQSVQRSLQENARLKEMVTDQIQVIQALEKVLTKRPKFGTFPPSDVAWKQAILGDTNREDDLEALLQHQYDKLNSEWIRYGLHDARDRRLRMRKAFVQSGSGDTGDDAIIFLGAKTMPLDVETLSDVVWTHKSNPVSDTTTVLQVFHPDLVYIREDIILPDPSMPVLEAHIAMRRYVEKDRVVTVWRSIIEDKLHPHKDGHLICKREGWSVLHADDDDSSESSLQMCMRLHMPIFPPALQSIQPAVGTLTELLVQAAEANRDRFGCMLHRAIVNHQQRRAEHEA</sequence>
<dbReference type="VEuPathDB" id="FungiDB:SDRG_16187"/>
<proteinExistence type="predicted"/>
<organism evidence="2 3">
    <name type="scientific">Saprolegnia diclina (strain VS20)</name>
    <dbReference type="NCBI Taxonomy" id="1156394"/>
    <lineage>
        <taxon>Eukaryota</taxon>
        <taxon>Sar</taxon>
        <taxon>Stramenopiles</taxon>
        <taxon>Oomycota</taxon>
        <taxon>Saprolegniomycetes</taxon>
        <taxon>Saprolegniales</taxon>
        <taxon>Saprolegniaceae</taxon>
        <taxon>Saprolegnia</taxon>
    </lineage>
</organism>
<dbReference type="InParanoid" id="T0PKW2"/>
<dbReference type="Proteomes" id="UP000030762">
    <property type="component" value="Unassembled WGS sequence"/>
</dbReference>